<dbReference type="EMBL" id="BDDD01003470">
    <property type="protein sequence ID" value="GAV85163.1"/>
    <property type="molecule type" value="Genomic_DNA"/>
</dbReference>
<feature type="non-terminal residue" evidence="2">
    <location>
        <position position="1"/>
    </location>
</feature>
<dbReference type="PANTHER" id="PTHR47481">
    <property type="match status" value="1"/>
</dbReference>
<name>A0A1Q3CYN5_CEPFO</name>
<protein>
    <recommendedName>
        <fullName evidence="4">UBN2 domain-containing protein</fullName>
    </recommendedName>
</protein>
<gene>
    <name evidence="2" type="ORF">CFOL_v3_28601</name>
</gene>
<dbReference type="AlphaFoldDB" id="A0A1Q3CYN5"/>
<proteinExistence type="predicted"/>
<feature type="region of interest" description="Disordered" evidence="1">
    <location>
        <begin position="99"/>
        <end position="122"/>
    </location>
</feature>
<dbReference type="PANTHER" id="PTHR47481:SF43">
    <property type="entry name" value="RETROTRANSPOSON COPIA-LIKE N-TERMINAL DOMAIN-CONTAINING PROTEIN"/>
    <property type="match status" value="1"/>
</dbReference>
<sequence>VTTYLQNAKHVCDELATADKFLSPEEFNSIIFNNLGPLFHAIVVALSTRSTFVLFPELISFLTSKEIRIHATTPSIDLPTANMVYRNFKPDSHPNSFSYDYSQAKSQSNTNKNCTEKPKSNYTPSSNANYNCTNNIAHCQIVSKLSSRLQVQVSLSWCSHGQHHRMHLLQCILST</sequence>
<comment type="caution">
    <text evidence="2">The sequence shown here is derived from an EMBL/GenBank/DDBJ whole genome shotgun (WGS) entry which is preliminary data.</text>
</comment>
<dbReference type="InParanoid" id="A0A1Q3CYN5"/>
<evidence type="ECO:0008006" key="4">
    <source>
        <dbReference type="Google" id="ProtNLM"/>
    </source>
</evidence>
<reference evidence="3" key="1">
    <citation type="submission" date="2016-04" db="EMBL/GenBank/DDBJ databases">
        <title>Cephalotus genome sequencing.</title>
        <authorList>
            <person name="Fukushima K."/>
            <person name="Hasebe M."/>
            <person name="Fang X."/>
        </authorList>
    </citation>
    <scope>NUCLEOTIDE SEQUENCE [LARGE SCALE GENOMIC DNA]</scope>
    <source>
        <strain evidence="3">cv. St1</strain>
    </source>
</reference>
<organism evidence="2 3">
    <name type="scientific">Cephalotus follicularis</name>
    <name type="common">Albany pitcher plant</name>
    <dbReference type="NCBI Taxonomy" id="3775"/>
    <lineage>
        <taxon>Eukaryota</taxon>
        <taxon>Viridiplantae</taxon>
        <taxon>Streptophyta</taxon>
        <taxon>Embryophyta</taxon>
        <taxon>Tracheophyta</taxon>
        <taxon>Spermatophyta</taxon>
        <taxon>Magnoliopsida</taxon>
        <taxon>eudicotyledons</taxon>
        <taxon>Gunneridae</taxon>
        <taxon>Pentapetalae</taxon>
        <taxon>rosids</taxon>
        <taxon>fabids</taxon>
        <taxon>Oxalidales</taxon>
        <taxon>Cephalotaceae</taxon>
        <taxon>Cephalotus</taxon>
    </lineage>
</organism>
<feature type="compositionally biased region" description="Polar residues" evidence="1">
    <location>
        <begin position="99"/>
        <end position="113"/>
    </location>
</feature>
<accession>A0A1Q3CYN5</accession>
<evidence type="ECO:0000313" key="2">
    <source>
        <dbReference type="EMBL" id="GAV85163.1"/>
    </source>
</evidence>
<keyword evidence="3" id="KW-1185">Reference proteome</keyword>
<evidence type="ECO:0000256" key="1">
    <source>
        <dbReference type="SAM" id="MobiDB-lite"/>
    </source>
</evidence>
<evidence type="ECO:0000313" key="3">
    <source>
        <dbReference type="Proteomes" id="UP000187406"/>
    </source>
</evidence>
<dbReference type="Proteomes" id="UP000187406">
    <property type="component" value="Unassembled WGS sequence"/>
</dbReference>